<dbReference type="Proteomes" id="UP000465609">
    <property type="component" value="Chromosome"/>
</dbReference>
<evidence type="ECO:0000313" key="1">
    <source>
        <dbReference type="EMBL" id="BBX88012.1"/>
    </source>
</evidence>
<proteinExistence type="predicted"/>
<accession>A0ABM7IMF4</accession>
<gene>
    <name evidence="1" type="ORF">MAUB_58850</name>
</gene>
<protein>
    <submittedName>
        <fullName evidence="1">Uncharacterized protein</fullName>
    </submittedName>
</protein>
<name>A0ABM7IMF4_9MYCO</name>
<keyword evidence="2" id="KW-1185">Reference proteome</keyword>
<sequence length="84" mass="9808">MTEGNEVQIPDSIIDPATAKEGVHYVIAFIDDDWDRWTGPEQAAKYRGWRRNGRWWFSDLLSDRQSNWDYADDEVIILSTFQAA</sequence>
<organism evidence="1 2">
    <name type="scientific">Mycolicibacterium aubagnense</name>
    <dbReference type="NCBI Taxonomy" id="319707"/>
    <lineage>
        <taxon>Bacteria</taxon>
        <taxon>Bacillati</taxon>
        <taxon>Actinomycetota</taxon>
        <taxon>Actinomycetes</taxon>
        <taxon>Mycobacteriales</taxon>
        <taxon>Mycobacteriaceae</taxon>
        <taxon>Mycolicibacterium</taxon>
    </lineage>
</organism>
<reference evidence="1 2" key="1">
    <citation type="journal article" date="2019" name="Emerg. Microbes Infect.">
        <title>Comprehensive subspecies identification of 175 nontuberculous mycobacteria species based on 7547 genomic profiles.</title>
        <authorList>
            <person name="Matsumoto Y."/>
            <person name="Kinjo T."/>
            <person name="Motooka D."/>
            <person name="Nabeya D."/>
            <person name="Jung N."/>
            <person name="Uechi K."/>
            <person name="Horii T."/>
            <person name="Iida T."/>
            <person name="Fujita J."/>
            <person name="Nakamura S."/>
        </authorList>
    </citation>
    <scope>NUCLEOTIDE SEQUENCE [LARGE SCALE GENOMIC DNA]</scope>
    <source>
        <strain evidence="1 2">JCM 15296</strain>
    </source>
</reference>
<dbReference type="EMBL" id="AP022577">
    <property type="protein sequence ID" value="BBX88012.1"/>
    <property type="molecule type" value="Genomic_DNA"/>
</dbReference>
<evidence type="ECO:0000313" key="2">
    <source>
        <dbReference type="Proteomes" id="UP000465609"/>
    </source>
</evidence>